<dbReference type="AlphaFoldDB" id="W6QH96"/>
<reference evidence="1" key="1">
    <citation type="journal article" date="2014" name="Nat. Commun.">
        <title>Multiple recent horizontal transfers of a large genomic region in cheese making fungi.</title>
        <authorList>
            <person name="Cheeseman K."/>
            <person name="Ropars J."/>
            <person name="Renault P."/>
            <person name="Dupont J."/>
            <person name="Gouzy J."/>
            <person name="Branca A."/>
            <person name="Abraham A.L."/>
            <person name="Ceppi M."/>
            <person name="Conseiller E."/>
            <person name="Debuchy R."/>
            <person name="Malagnac F."/>
            <person name="Goarin A."/>
            <person name="Silar P."/>
            <person name="Lacoste S."/>
            <person name="Sallet E."/>
            <person name="Bensimon A."/>
            <person name="Giraud T."/>
            <person name="Brygoo Y."/>
        </authorList>
    </citation>
    <scope>NUCLEOTIDE SEQUENCE [LARGE SCALE GENOMIC DNA]</scope>
    <source>
        <strain evidence="1">FM164</strain>
    </source>
</reference>
<proteinExistence type="predicted"/>
<organism evidence="1 2">
    <name type="scientific">Penicillium roqueforti (strain FM164)</name>
    <dbReference type="NCBI Taxonomy" id="1365484"/>
    <lineage>
        <taxon>Eukaryota</taxon>
        <taxon>Fungi</taxon>
        <taxon>Dikarya</taxon>
        <taxon>Ascomycota</taxon>
        <taxon>Pezizomycotina</taxon>
        <taxon>Eurotiomycetes</taxon>
        <taxon>Eurotiomycetidae</taxon>
        <taxon>Eurotiales</taxon>
        <taxon>Aspergillaceae</taxon>
        <taxon>Penicillium</taxon>
    </lineage>
</organism>
<evidence type="ECO:0000313" key="2">
    <source>
        <dbReference type="Proteomes" id="UP000030686"/>
    </source>
</evidence>
<sequence>MIWDHLFSSLRKQPLKDDLHKDKPRSILCTSRYLYNEISSHIFRNSEQHIFISPIYNEENWMVMQLKSRVVDVEWAFSSKADAKRHFQNFPHPKTKMIVHISCPNPSDPGQMVLLWQKLNLLVDLLIPVARPTIELATNGPWCAEDPPTHWGIYRDQFYEMGGLQESIQSGPKFRPDHDLAMLPFLRLGLWVQDPETNVPAMSDRHFKDLFQSLVSLFDQKGIELRLKRLLAITQDTAVSQIGNALTDTDMFLETCLDELPGRTASFLRLERYKNWFEDGTSWESPYETRMRDQLSTCPWVIMNTDPWLHRSNQRYIVLILLHHFMYAMRANLCDGLRIFDDARIYTTWDSELWSYYFPDGVSELSHIQTWLTRFWPQKSQFRKFHAYTDWIGQRRAEENGADESSCEFIHRLSLWGH</sequence>
<protein>
    <submittedName>
        <fullName evidence="1">Genomic scaffold, ProqFM164S04</fullName>
    </submittedName>
</protein>
<dbReference type="OMA" id="YNEISSH"/>
<accession>W6QH96</accession>
<name>W6QH96_PENRF</name>
<dbReference type="Proteomes" id="UP000030686">
    <property type="component" value="Unassembled WGS sequence"/>
</dbReference>
<dbReference type="OrthoDB" id="3940621at2759"/>
<evidence type="ECO:0000313" key="1">
    <source>
        <dbReference type="EMBL" id="CDM35336.1"/>
    </source>
</evidence>
<dbReference type="STRING" id="1365484.W6QH96"/>
<dbReference type="EMBL" id="HG792018">
    <property type="protein sequence ID" value="CDM35336.1"/>
    <property type="molecule type" value="Genomic_DNA"/>
</dbReference>
<keyword evidence="2" id="KW-1185">Reference proteome</keyword>
<gene>
    <name evidence="1" type="ORF">PROQFM164_S04g000217</name>
</gene>